<dbReference type="SMART" id="SM00382">
    <property type="entry name" value="AAA"/>
    <property type="match status" value="1"/>
</dbReference>
<dbReference type="EMBL" id="JAJEQT010000008">
    <property type="protein sequence ID" value="MCC2219472.1"/>
    <property type="molecule type" value="Genomic_DNA"/>
</dbReference>
<evidence type="ECO:0000256" key="3">
    <source>
        <dbReference type="ARBA" id="ARBA00022840"/>
    </source>
</evidence>
<dbReference type="PROSITE" id="PS50893">
    <property type="entry name" value="ABC_TRANSPORTER_2"/>
    <property type="match status" value="1"/>
</dbReference>
<dbReference type="Gene3D" id="3.40.50.300">
    <property type="entry name" value="P-loop containing nucleotide triphosphate hydrolases"/>
    <property type="match status" value="1"/>
</dbReference>
<evidence type="ECO:0000313" key="5">
    <source>
        <dbReference type="EMBL" id="MCC2219472.1"/>
    </source>
</evidence>
<evidence type="ECO:0000256" key="1">
    <source>
        <dbReference type="ARBA" id="ARBA00022448"/>
    </source>
</evidence>
<evidence type="ECO:0000259" key="4">
    <source>
        <dbReference type="PROSITE" id="PS50893"/>
    </source>
</evidence>
<dbReference type="InterPro" id="IPR017911">
    <property type="entry name" value="MacB-like_ATP-bd"/>
</dbReference>
<reference evidence="5 6" key="1">
    <citation type="submission" date="2021-10" db="EMBL/GenBank/DDBJ databases">
        <title>Anaerobic single-cell dispensing facilitates the cultivation of human gut bacteria.</title>
        <authorList>
            <person name="Afrizal A."/>
        </authorList>
    </citation>
    <scope>NUCLEOTIDE SEQUENCE [LARGE SCALE GENOMIC DNA]</scope>
    <source>
        <strain evidence="5 6">CLA-AA-H212</strain>
    </source>
</reference>
<dbReference type="GO" id="GO:0005524">
    <property type="term" value="F:ATP binding"/>
    <property type="evidence" value="ECO:0007669"/>
    <property type="project" value="UniProtKB-KW"/>
</dbReference>
<evidence type="ECO:0000313" key="6">
    <source>
        <dbReference type="Proteomes" id="UP001198495"/>
    </source>
</evidence>
<dbReference type="InterPro" id="IPR003439">
    <property type="entry name" value="ABC_transporter-like_ATP-bd"/>
</dbReference>
<sequence length="307" mass="34202">MAEEADLAETAPLIVCDSLVKIYKTKEVEVLALQGLDLTVNRGELMAIIGKSGSGKSTLMNIVGGLEVPSAGRIIVDGQNLAEFTERQMVQYRKKQIGFVWQKSGRNLFPYLTSLENIEAPMLAIHKSAKKRREKAEELLALVGMEHKRDSYPAQMSGGEQQRVAIAVALANEPEILLADEPTGAVDTKTSSNIQDLFRKLNRELGLTIIIVTHDMKLAHKVDRVVMISDGKISTEKILKQHYRDMLDQLELPDMTDETHEEYSVLDKAHRVQLSDDMLAAAGIDTNKVKVRIEDGRVVIEAEEKKE</sequence>
<accession>A0ABS8FSW5</accession>
<evidence type="ECO:0000256" key="2">
    <source>
        <dbReference type="ARBA" id="ARBA00022741"/>
    </source>
</evidence>
<dbReference type="InterPro" id="IPR015854">
    <property type="entry name" value="ABC_transpr_LolD-like"/>
</dbReference>
<dbReference type="InterPro" id="IPR003593">
    <property type="entry name" value="AAA+_ATPase"/>
</dbReference>
<dbReference type="Proteomes" id="UP001198495">
    <property type="component" value="Unassembled WGS sequence"/>
</dbReference>
<proteinExistence type="predicted"/>
<comment type="caution">
    <text evidence="5">The sequence shown here is derived from an EMBL/GenBank/DDBJ whole genome shotgun (WGS) entry which is preliminary data.</text>
</comment>
<dbReference type="InterPro" id="IPR017871">
    <property type="entry name" value="ABC_transporter-like_CS"/>
</dbReference>
<dbReference type="PANTHER" id="PTHR24220:SF685">
    <property type="entry name" value="ABC TRANSPORTER RELATED"/>
    <property type="match status" value="1"/>
</dbReference>
<dbReference type="PANTHER" id="PTHR24220">
    <property type="entry name" value="IMPORT ATP-BINDING PROTEIN"/>
    <property type="match status" value="1"/>
</dbReference>
<gene>
    <name evidence="5" type="ORF">LKD28_10595</name>
</gene>
<keyword evidence="6" id="KW-1185">Reference proteome</keyword>
<protein>
    <submittedName>
        <fullName evidence="5">ABC transporter ATP-binding protein</fullName>
    </submittedName>
</protein>
<dbReference type="CDD" id="cd03255">
    <property type="entry name" value="ABC_MJ0796_LolCDE_FtsE"/>
    <property type="match status" value="1"/>
</dbReference>
<dbReference type="InterPro" id="IPR027417">
    <property type="entry name" value="P-loop_NTPase"/>
</dbReference>
<name>A0ABS8FSW5_9FIRM</name>
<dbReference type="PROSITE" id="PS00211">
    <property type="entry name" value="ABC_TRANSPORTER_1"/>
    <property type="match status" value="1"/>
</dbReference>
<keyword evidence="3 5" id="KW-0067">ATP-binding</keyword>
<feature type="domain" description="ABC transporter" evidence="4">
    <location>
        <begin position="14"/>
        <end position="255"/>
    </location>
</feature>
<dbReference type="SUPFAM" id="SSF52540">
    <property type="entry name" value="P-loop containing nucleoside triphosphate hydrolases"/>
    <property type="match status" value="1"/>
</dbReference>
<keyword evidence="1" id="KW-0813">Transport</keyword>
<keyword evidence="2" id="KW-0547">Nucleotide-binding</keyword>
<dbReference type="Pfam" id="PF00005">
    <property type="entry name" value="ABC_tran"/>
    <property type="match status" value="1"/>
</dbReference>
<organism evidence="5 6">
    <name type="scientific">Coprococcus hominis</name>
    <name type="common">ex Arizal et al. 2022</name>
    <dbReference type="NCBI Taxonomy" id="2881262"/>
    <lineage>
        <taxon>Bacteria</taxon>
        <taxon>Bacillati</taxon>
        <taxon>Bacillota</taxon>
        <taxon>Clostridia</taxon>
        <taxon>Lachnospirales</taxon>
        <taxon>Lachnospiraceae</taxon>
        <taxon>Coprococcus</taxon>
    </lineage>
</organism>